<dbReference type="AlphaFoldDB" id="A0A645I0B3"/>
<proteinExistence type="predicted"/>
<name>A0A645I0B3_9ZZZZ</name>
<gene>
    <name evidence="1" type="ORF">SDC9_189419</name>
</gene>
<organism evidence="1">
    <name type="scientific">bioreactor metagenome</name>
    <dbReference type="NCBI Taxonomy" id="1076179"/>
    <lineage>
        <taxon>unclassified sequences</taxon>
        <taxon>metagenomes</taxon>
        <taxon>ecological metagenomes</taxon>
    </lineage>
</organism>
<accession>A0A645I0B3</accession>
<dbReference type="EMBL" id="VSSQ01099195">
    <property type="protein sequence ID" value="MPN41864.1"/>
    <property type="molecule type" value="Genomic_DNA"/>
</dbReference>
<protein>
    <submittedName>
        <fullName evidence="1">Uncharacterized protein</fullName>
    </submittedName>
</protein>
<comment type="caution">
    <text evidence="1">The sequence shown here is derived from an EMBL/GenBank/DDBJ whole genome shotgun (WGS) entry which is preliminary data.</text>
</comment>
<sequence length="63" mass="6670">METSSYILLIASANIGATDNTSNLLLTFSSGNPIVLSTTNFFITLFSILSKAGPDKTPCEQQA</sequence>
<reference evidence="1" key="1">
    <citation type="submission" date="2019-08" db="EMBL/GenBank/DDBJ databases">
        <authorList>
            <person name="Kucharzyk K."/>
            <person name="Murdoch R.W."/>
            <person name="Higgins S."/>
            <person name="Loffler F."/>
        </authorList>
    </citation>
    <scope>NUCLEOTIDE SEQUENCE</scope>
</reference>
<evidence type="ECO:0000313" key="1">
    <source>
        <dbReference type="EMBL" id="MPN41864.1"/>
    </source>
</evidence>